<dbReference type="PRINTS" id="PR02001">
    <property type="entry name" value="GCR1CAMPR"/>
</dbReference>
<comment type="caution">
    <text evidence="9">The sequence shown here is derived from an EMBL/GenBank/DDBJ whole genome shotgun (WGS) entry which is preliminary data.</text>
</comment>
<evidence type="ECO:0000256" key="6">
    <source>
        <dbReference type="ARBA" id="ARBA00023170"/>
    </source>
</evidence>
<evidence type="ECO:0000256" key="2">
    <source>
        <dbReference type="ARBA" id="ARBA00022692"/>
    </source>
</evidence>
<comment type="subcellular location">
    <subcellularLocation>
        <location evidence="1">Membrane</location>
        <topology evidence="1">Multi-pass membrane protein</topology>
    </subcellularLocation>
</comment>
<dbReference type="PRINTS" id="PR02000">
    <property type="entry name" value="GCR1PLANT"/>
</dbReference>
<evidence type="ECO:0000256" key="3">
    <source>
        <dbReference type="ARBA" id="ARBA00022989"/>
    </source>
</evidence>
<feature type="transmembrane region" description="Helical" evidence="8">
    <location>
        <begin position="146"/>
        <end position="168"/>
    </location>
</feature>
<dbReference type="GO" id="GO:0005886">
    <property type="term" value="C:plasma membrane"/>
    <property type="evidence" value="ECO:0007669"/>
    <property type="project" value="TreeGrafter"/>
</dbReference>
<dbReference type="Proteomes" id="UP000187209">
    <property type="component" value="Unassembled WGS sequence"/>
</dbReference>
<keyword evidence="2 8" id="KW-0812">Transmembrane</keyword>
<dbReference type="InterPro" id="IPR022340">
    <property type="entry name" value="GPCR_GCR1_put"/>
</dbReference>
<reference evidence="9 10" key="1">
    <citation type="submission" date="2016-11" db="EMBL/GenBank/DDBJ databases">
        <title>The macronuclear genome of Stentor coeruleus: a giant cell with tiny introns.</title>
        <authorList>
            <person name="Slabodnick M."/>
            <person name="Ruby J.G."/>
            <person name="Reiff S.B."/>
            <person name="Swart E.C."/>
            <person name="Gosai S."/>
            <person name="Prabakaran S."/>
            <person name="Witkowska E."/>
            <person name="Larue G.E."/>
            <person name="Fisher S."/>
            <person name="Freeman R.M."/>
            <person name="Gunawardena J."/>
            <person name="Chu W."/>
            <person name="Stover N.A."/>
            <person name="Gregory B.D."/>
            <person name="Nowacki M."/>
            <person name="Derisi J."/>
            <person name="Roy S.W."/>
            <person name="Marshall W.F."/>
            <person name="Sood P."/>
        </authorList>
    </citation>
    <scope>NUCLEOTIDE SEQUENCE [LARGE SCALE GENOMIC DNA]</scope>
    <source>
        <strain evidence="9">WM001</strain>
    </source>
</reference>
<dbReference type="PANTHER" id="PTHR23112:SF0">
    <property type="entry name" value="TRANSMEMBRANE PROTEIN 116"/>
    <property type="match status" value="1"/>
</dbReference>
<accession>A0A1R2CWF7</accession>
<evidence type="ECO:0000313" key="10">
    <source>
        <dbReference type="Proteomes" id="UP000187209"/>
    </source>
</evidence>
<keyword evidence="7" id="KW-0807">Transducer</keyword>
<evidence type="ECO:0000256" key="1">
    <source>
        <dbReference type="ARBA" id="ARBA00004141"/>
    </source>
</evidence>
<keyword evidence="6" id="KW-0675">Receptor</keyword>
<dbReference type="InterPro" id="IPR022343">
    <property type="entry name" value="GCR1-cAMP_receptor"/>
</dbReference>
<sequence>MEGLYFSMIFSAASLVSSSFILILYLLYEKIRNFDAAKYAFVLQIIDFFLSLISLIPFPEFNDNIYCKTQGFLEFFLGEVLFLWTATISTALYYEIYLEKGRNNFPFTRSLVLILILCMILPIFALFFSLYEVEGSWCFIKPTLELGFAVMFGSFYIPFWILNIWNIYAYIKITQKLKIEIGTTHDGLALIRTLKFCPWVLIIAFAPLFAIRLYESINGSLSSNNVLLIVASCITRTHGLLNSVIYGVNPELKKIIFRKKTSESLFLNNISTRR</sequence>
<dbReference type="EMBL" id="MPUH01000044">
    <property type="protein sequence ID" value="OMJ93349.1"/>
    <property type="molecule type" value="Genomic_DNA"/>
</dbReference>
<evidence type="ECO:0000256" key="7">
    <source>
        <dbReference type="ARBA" id="ARBA00023224"/>
    </source>
</evidence>
<dbReference type="SUPFAM" id="SSF81321">
    <property type="entry name" value="Family A G protein-coupled receptor-like"/>
    <property type="match status" value="1"/>
</dbReference>
<dbReference type="GO" id="GO:0004930">
    <property type="term" value="F:G protein-coupled receptor activity"/>
    <property type="evidence" value="ECO:0007669"/>
    <property type="project" value="UniProtKB-KW"/>
</dbReference>
<organism evidence="9 10">
    <name type="scientific">Stentor coeruleus</name>
    <dbReference type="NCBI Taxonomy" id="5963"/>
    <lineage>
        <taxon>Eukaryota</taxon>
        <taxon>Sar</taxon>
        <taxon>Alveolata</taxon>
        <taxon>Ciliophora</taxon>
        <taxon>Postciliodesmatophora</taxon>
        <taxon>Heterotrichea</taxon>
        <taxon>Heterotrichida</taxon>
        <taxon>Stentoridae</taxon>
        <taxon>Stentor</taxon>
    </lineage>
</organism>
<feature type="transmembrane region" description="Helical" evidence="8">
    <location>
        <begin position="6"/>
        <end position="27"/>
    </location>
</feature>
<name>A0A1R2CWF7_9CILI</name>
<gene>
    <name evidence="9" type="ORF">SteCoe_3704</name>
</gene>
<dbReference type="GO" id="GO:0007189">
    <property type="term" value="P:adenylate cyclase-activating G protein-coupled receptor signaling pathway"/>
    <property type="evidence" value="ECO:0007669"/>
    <property type="project" value="TreeGrafter"/>
</dbReference>
<feature type="transmembrane region" description="Helical" evidence="8">
    <location>
        <begin position="76"/>
        <end position="98"/>
    </location>
</feature>
<feature type="transmembrane region" description="Helical" evidence="8">
    <location>
        <begin position="226"/>
        <end position="248"/>
    </location>
</feature>
<evidence type="ECO:0000256" key="8">
    <source>
        <dbReference type="SAM" id="Phobius"/>
    </source>
</evidence>
<keyword evidence="10" id="KW-1185">Reference proteome</keyword>
<protein>
    <recommendedName>
        <fullName evidence="11">G-protein coupled receptors family 2 profile 2 domain-containing protein</fullName>
    </recommendedName>
</protein>
<keyword evidence="4" id="KW-0297">G-protein coupled receptor</keyword>
<evidence type="ECO:0000256" key="5">
    <source>
        <dbReference type="ARBA" id="ARBA00023136"/>
    </source>
</evidence>
<dbReference type="Gene3D" id="1.20.1070.10">
    <property type="entry name" value="Rhodopsin 7-helix transmembrane proteins"/>
    <property type="match status" value="1"/>
</dbReference>
<keyword evidence="3 8" id="KW-1133">Transmembrane helix</keyword>
<evidence type="ECO:0000256" key="4">
    <source>
        <dbReference type="ARBA" id="ARBA00023040"/>
    </source>
</evidence>
<evidence type="ECO:0000313" key="9">
    <source>
        <dbReference type="EMBL" id="OMJ93349.1"/>
    </source>
</evidence>
<dbReference type="AlphaFoldDB" id="A0A1R2CWF7"/>
<proteinExistence type="predicted"/>
<keyword evidence="5 8" id="KW-0472">Membrane</keyword>
<dbReference type="PANTHER" id="PTHR23112">
    <property type="entry name" value="G PROTEIN-COUPLED RECEPTOR 157-RELATED"/>
    <property type="match status" value="1"/>
</dbReference>
<feature type="transmembrane region" description="Helical" evidence="8">
    <location>
        <begin position="39"/>
        <end position="56"/>
    </location>
</feature>
<evidence type="ECO:0008006" key="11">
    <source>
        <dbReference type="Google" id="ProtNLM"/>
    </source>
</evidence>
<feature type="transmembrane region" description="Helical" evidence="8">
    <location>
        <begin position="196"/>
        <end position="214"/>
    </location>
</feature>
<feature type="transmembrane region" description="Helical" evidence="8">
    <location>
        <begin position="110"/>
        <end position="131"/>
    </location>
</feature>